<evidence type="ECO:0000256" key="1">
    <source>
        <dbReference type="SAM" id="MobiDB-lite"/>
    </source>
</evidence>
<keyword evidence="3" id="KW-1185">Reference proteome</keyword>
<accession>A0A167IGA1</accession>
<reference evidence="2 3" key="1">
    <citation type="journal article" date="2016" name="Mol. Biol. Evol.">
        <title>Comparative Genomics of Early-Diverging Mushroom-Forming Fungi Provides Insights into the Origins of Lignocellulose Decay Capabilities.</title>
        <authorList>
            <person name="Nagy L.G."/>
            <person name="Riley R."/>
            <person name="Tritt A."/>
            <person name="Adam C."/>
            <person name="Daum C."/>
            <person name="Floudas D."/>
            <person name="Sun H."/>
            <person name="Yadav J.S."/>
            <person name="Pangilinan J."/>
            <person name="Larsson K.H."/>
            <person name="Matsuura K."/>
            <person name="Barry K."/>
            <person name="Labutti K."/>
            <person name="Kuo R."/>
            <person name="Ohm R.A."/>
            <person name="Bhattacharya S.S."/>
            <person name="Shirouzu T."/>
            <person name="Yoshinaga Y."/>
            <person name="Martin F.M."/>
            <person name="Grigoriev I.V."/>
            <person name="Hibbett D.S."/>
        </authorList>
    </citation>
    <scope>NUCLEOTIDE SEQUENCE [LARGE SCALE GENOMIC DNA]</scope>
    <source>
        <strain evidence="2 3">TUFC12733</strain>
    </source>
</reference>
<organism evidence="2 3">
    <name type="scientific">Calocera viscosa (strain TUFC12733)</name>
    <dbReference type="NCBI Taxonomy" id="1330018"/>
    <lineage>
        <taxon>Eukaryota</taxon>
        <taxon>Fungi</taxon>
        <taxon>Dikarya</taxon>
        <taxon>Basidiomycota</taxon>
        <taxon>Agaricomycotina</taxon>
        <taxon>Dacrymycetes</taxon>
        <taxon>Dacrymycetales</taxon>
        <taxon>Dacrymycetaceae</taxon>
        <taxon>Calocera</taxon>
    </lineage>
</organism>
<name>A0A167IGA1_CALVF</name>
<evidence type="ECO:0000313" key="2">
    <source>
        <dbReference type="EMBL" id="KZO92620.1"/>
    </source>
</evidence>
<dbReference type="Proteomes" id="UP000076738">
    <property type="component" value="Unassembled WGS sequence"/>
</dbReference>
<sequence length="158" mass="17394">MSLRSVTCDVFGCCMYACGRRGGAEWAGFMEGVLLEGKGEEGDGERGGWPGRGGMLRSRRVKLGREAKWKSFTENQNQGSNGRTDRRACLRTRTYAGRARLQSAPPSPGPQFKGAHRPRPRLHSINHHPLLSPVLSPSSPSSLPHSRRATHILTHHTN</sequence>
<proteinExistence type="predicted"/>
<gene>
    <name evidence="2" type="ORF">CALVIDRAFT_305007</name>
</gene>
<feature type="region of interest" description="Disordered" evidence="1">
    <location>
        <begin position="95"/>
        <end position="146"/>
    </location>
</feature>
<protein>
    <submittedName>
        <fullName evidence="2">Uncharacterized protein</fullName>
    </submittedName>
</protein>
<feature type="compositionally biased region" description="Basic residues" evidence="1">
    <location>
        <begin position="114"/>
        <end position="126"/>
    </location>
</feature>
<feature type="compositionally biased region" description="Low complexity" evidence="1">
    <location>
        <begin position="127"/>
        <end position="144"/>
    </location>
</feature>
<dbReference type="AlphaFoldDB" id="A0A167IGA1"/>
<dbReference type="EMBL" id="KV417309">
    <property type="protein sequence ID" value="KZO92620.1"/>
    <property type="molecule type" value="Genomic_DNA"/>
</dbReference>
<evidence type="ECO:0000313" key="3">
    <source>
        <dbReference type="Proteomes" id="UP000076738"/>
    </source>
</evidence>